<dbReference type="InterPro" id="IPR018060">
    <property type="entry name" value="HTH_AraC"/>
</dbReference>
<dbReference type="Gene3D" id="1.10.10.60">
    <property type="entry name" value="Homeodomain-like"/>
    <property type="match status" value="1"/>
</dbReference>
<accession>B9BH16</accession>
<evidence type="ECO:0000256" key="2">
    <source>
        <dbReference type="ARBA" id="ARBA00023125"/>
    </source>
</evidence>
<evidence type="ECO:0000313" key="6">
    <source>
        <dbReference type="Proteomes" id="UP000004535"/>
    </source>
</evidence>
<dbReference type="InterPro" id="IPR050204">
    <property type="entry name" value="AraC_XylS_family_regulators"/>
</dbReference>
<evidence type="ECO:0000313" key="5">
    <source>
        <dbReference type="EMBL" id="EEE09080.1"/>
    </source>
</evidence>
<organism evidence="5 6">
    <name type="scientific">Burkholderia multivorans CGD2</name>
    <dbReference type="NCBI Taxonomy" id="513052"/>
    <lineage>
        <taxon>Bacteria</taxon>
        <taxon>Pseudomonadati</taxon>
        <taxon>Pseudomonadota</taxon>
        <taxon>Betaproteobacteria</taxon>
        <taxon>Burkholderiales</taxon>
        <taxon>Burkholderiaceae</taxon>
        <taxon>Burkholderia</taxon>
        <taxon>Burkholderia cepacia complex</taxon>
    </lineage>
</organism>
<protein>
    <submittedName>
        <fullName evidence="5">Transcriptional regulator, AraC family</fullName>
    </submittedName>
</protein>
<dbReference type="PANTHER" id="PTHR46796">
    <property type="entry name" value="HTH-TYPE TRANSCRIPTIONAL ACTIVATOR RHAS-RELATED"/>
    <property type="match status" value="1"/>
</dbReference>
<dbReference type="PROSITE" id="PS01124">
    <property type="entry name" value="HTH_ARAC_FAMILY_2"/>
    <property type="match status" value="1"/>
</dbReference>
<evidence type="ECO:0000256" key="3">
    <source>
        <dbReference type="ARBA" id="ARBA00023163"/>
    </source>
</evidence>
<evidence type="ECO:0000259" key="4">
    <source>
        <dbReference type="PROSITE" id="PS01124"/>
    </source>
</evidence>
<dbReference type="GO" id="GO:0043565">
    <property type="term" value="F:sequence-specific DNA binding"/>
    <property type="evidence" value="ECO:0007669"/>
    <property type="project" value="InterPro"/>
</dbReference>
<keyword evidence="1" id="KW-0805">Transcription regulation</keyword>
<feature type="domain" description="HTH araC/xylS-type" evidence="4">
    <location>
        <begin position="286"/>
        <end position="384"/>
    </location>
</feature>
<keyword evidence="3" id="KW-0804">Transcription</keyword>
<dbReference type="InterPro" id="IPR032783">
    <property type="entry name" value="AraC_lig"/>
</dbReference>
<dbReference type="Pfam" id="PF12852">
    <property type="entry name" value="Cupin_6"/>
    <property type="match status" value="1"/>
</dbReference>
<dbReference type="AlphaFoldDB" id="B9BH16"/>
<dbReference type="Proteomes" id="UP000004535">
    <property type="component" value="Unassembled WGS sequence"/>
</dbReference>
<dbReference type="SUPFAM" id="SSF46689">
    <property type="entry name" value="Homeodomain-like"/>
    <property type="match status" value="2"/>
</dbReference>
<evidence type="ECO:0000256" key="1">
    <source>
        <dbReference type="ARBA" id="ARBA00023015"/>
    </source>
</evidence>
<proteinExistence type="predicted"/>
<dbReference type="PANTHER" id="PTHR46796:SF7">
    <property type="entry name" value="ARAC FAMILY TRANSCRIPTIONAL REGULATOR"/>
    <property type="match status" value="1"/>
</dbReference>
<dbReference type="SMART" id="SM00342">
    <property type="entry name" value="HTH_ARAC"/>
    <property type="match status" value="1"/>
</dbReference>
<name>B9BH16_9BURK</name>
<reference evidence="5 6" key="1">
    <citation type="journal article" date="2012" name="J. Bacteriol.">
        <title>Draft Genome Sequence Determination for Cystic Fibrosis and Chronic Granulomatous Disease Burkholderia multivorans Isolates.</title>
        <authorList>
            <person name="Varga J.J."/>
            <person name="Losada L."/>
            <person name="Zelazny A.M."/>
            <person name="Brinkac L."/>
            <person name="Harkins D."/>
            <person name="Radune D."/>
            <person name="Hostetler J."/>
            <person name="Sampaio E.P."/>
            <person name="Ronning C.M."/>
            <person name="Nierman W.C."/>
            <person name="Greenberg D.E."/>
            <person name="Holland S.M."/>
            <person name="Goldberg J.B."/>
        </authorList>
    </citation>
    <scope>NUCLEOTIDE SEQUENCE [LARGE SCALE GENOMIC DNA]</scope>
    <source>
        <strain evidence="5 6">CGD2</strain>
    </source>
</reference>
<dbReference type="Pfam" id="PF12833">
    <property type="entry name" value="HTH_18"/>
    <property type="match status" value="1"/>
</dbReference>
<gene>
    <name evidence="5" type="ORF">BURMUCGD2_4452</name>
</gene>
<keyword evidence="2" id="KW-0238">DNA-binding</keyword>
<sequence>MSARPVACSIGQRPHARNAYRAGTAPCRKCAARSVWTWRPRPRALRGDMHGAATMVRFDAHAVHGQLEFQKPMSQVDSLSQLLQMITVTGQLEVRCGYGSPWQLTWARAAAHEIPYHVVLNGRAVLEDAGTGAITELVGGDIVLLPHGAAHVLHDGSRQVRCVTCNRHGSGGRPRSSDDASGERLDLLCGRFFIRPPHDRLIRDYLPTTLTVRYVSGGENDSGSASNQLASLVELMRMVSVGDRPGGYATLNALTSALFTLVLRAASEAGQAPAGLLALAGHPRLAPAIAAMFADPARPWSLPELADLCSMSRATFMRHFHDKLGRSATDLLTDIRMTLAANELKKPAMSTEAVAESIGYRSVAAFRRVFTDKMGMTPGQWRRRTDEVE</sequence>
<dbReference type="InterPro" id="IPR009057">
    <property type="entry name" value="Homeodomain-like_sf"/>
</dbReference>
<comment type="caution">
    <text evidence="5">The sequence shown here is derived from an EMBL/GenBank/DDBJ whole genome shotgun (WGS) entry which is preliminary data.</text>
</comment>
<dbReference type="GO" id="GO:0003700">
    <property type="term" value="F:DNA-binding transcription factor activity"/>
    <property type="evidence" value="ECO:0007669"/>
    <property type="project" value="InterPro"/>
</dbReference>
<dbReference type="EMBL" id="ACFC01000001">
    <property type="protein sequence ID" value="EEE09080.1"/>
    <property type="molecule type" value="Genomic_DNA"/>
</dbReference>